<protein>
    <submittedName>
        <fullName evidence="1">Uncharacterized protein</fullName>
    </submittedName>
</protein>
<accession>A0A0A9HCH4</accession>
<proteinExistence type="predicted"/>
<dbReference type="AlphaFoldDB" id="A0A0A9HCH4"/>
<dbReference type="EMBL" id="GBRH01165360">
    <property type="protein sequence ID" value="JAE32536.1"/>
    <property type="molecule type" value="Transcribed_RNA"/>
</dbReference>
<reference evidence="1" key="2">
    <citation type="journal article" date="2015" name="Data Brief">
        <title>Shoot transcriptome of the giant reed, Arundo donax.</title>
        <authorList>
            <person name="Barrero R.A."/>
            <person name="Guerrero F.D."/>
            <person name="Moolhuijzen P."/>
            <person name="Goolsby J.A."/>
            <person name="Tidwell J."/>
            <person name="Bellgard S.E."/>
            <person name="Bellgard M.I."/>
        </authorList>
    </citation>
    <scope>NUCLEOTIDE SEQUENCE</scope>
    <source>
        <tissue evidence="1">Shoot tissue taken approximately 20 cm above the soil surface</tissue>
    </source>
</reference>
<name>A0A0A9HCH4_ARUDO</name>
<organism evidence="1">
    <name type="scientific">Arundo donax</name>
    <name type="common">Giant reed</name>
    <name type="synonym">Donax arundinaceus</name>
    <dbReference type="NCBI Taxonomy" id="35708"/>
    <lineage>
        <taxon>Eukaryota</taxon>
        <taxon>Viridiplantae</taxon>
        <taxon>Streptophyta</taxon>
        <taxon>Embryophyta</taxon>
        <taxon>Tracheophyta</taxon>
        <taxon>Spermatophyta</taxon>
        <taxon>Magnoliopsida</taxon>
        <taxon>Liliopsida</taxon>
        <taxon>Poales</taxon>
        <taxon>Poaceae</taxon>
        <taxon>PACMAD clade</taxon>
        <taxon>Arundinoideae</taxon>
        <taxon>Arundineae</taxon>
        <taxon>Arundo</taxon>
    </lineage>
</organism>
<evidence type="ECO:0000313" key="1">
    <source>
        <dbReference type="EMBL" id="JAE32536.1"/>
    </source>
</evidence>
<reference evidence="1" key="1">
    <citation type="submission" date="2014-09" db="EMBL/GenBank/DDBJ databases">
        <authorList>
            <person name="Magalhaes I.L.F."/>
            <person name="Oliveira U."/>
            <person name="Santos F.R."/>
            <person name="Vidigal T.H.D.A."/>
            <person name="Brescovit A.D."/>
            <person name="Santos A.J."/>
        </authorList>
    </citation>
    <scope>NUCLEOTIDE SEQUENCE</scope>
    <source>
        <tissue evidence="1">Shoot tissue taken approximately 20 cm above the soil surface</tissue>
    </source>
</reference>
<sequence length="51" mass="5925">MRLTTTTTTRRRGVTTCRRRRGQLGKSIMTWTLAGSLDMQRQPLCFQLLII</sequence>